<dbReference type="PANTHER" id="PTHR43580">
    <property type="entry name" value="OXIDOREDUCTASE GLYR1-RELATED"/>
    <property type="match status" value="1"/>
</dbReference>
<evidence type="ECO:0000259" key="7">
    <source>
        <dbReference type="Pfam" id="PF14833"/>
    </source>
</evidence>
<organism evidence="8 9">
    <name type="scientific">Pseudofrankia asymbiotica</name>
    <dbReference type="NCBI Taxonomy" id="1834516"/>
    <lineage>
        <taxon>Bacteria</taxon>
        <taxon>Bacillati</taxon>
        <taxon>Actinomycetota</taxon>
        <taxon>Actinomycetes</taxon>
        <taxon>Frankiales</taxon>
        <taxon>Frankiaceae</taxon>
        <taxon>Pseudofrankia</taxon>
    </lineage>
</organism>
<keyword evidence="3" id="KW-0520">NAD</keyword>
<dbReference type="SUPFAM" id="SSF51735">
    <property type="entry name" value="NAD(P)-binding Rossmann-fold domains"/>
    <property type="match status" value="1"/>
</dbReference>
<keyword evidence="2" id="KW-0560">Oxidoreductase</keyword>
<gene>
    <name evidence="8" type="ORF">BL253_05995</name>
</gene>
<feature type="domain" description="6-phosphogluconate dehydrogenase NADP-binding" evidence="6">
    <location>
        <begin position="21"/>
        <end position="171"/>
    </location>
</feature>
<dbReference type="Pfam" id="PF03446">
    <property type="entry name" value="NAD_binding_2"/>
    <property type="match status" value="1"/>
</dbReference>
<dbReference type="GO" id="GO:0050661">
    <property type="term" value="F:NADP binding"/>
    <property type="evidence" value="ECO:0007669"/>
    <property type="project" value="InterPro"/>
</dbReference>
<dbReference type="Pfam" id="PF14833">
    <property type="entry name" value="NAD_binding_11"/>
    <property type="match status" value="1"/>
</dbReference>
<evidence type="ECO:0000256" key="3">
    <source>
        <dbReference type="ARBA" id="ARBA00023027"/>
    </source>
</evidence>
<dbReference type="InterPro" id="IPR029154">
    <property type="entry name" value="HIBADH-like_NADP-bd"/>
</dbReference>
<dbReference type="InterPro" id="IPR051265">
    <property type="entry name" value="HIBADH-related_NP60_sf"/>
</dbReference>
<dbReference type="AlphaFoldDB" id="A0A1V2IH06"/>
<dbReference type="InterPro" id="IPR015815">
    <property type="entry name" value="HIBADH-related"/>
</dbReference>
<dbReference type="Proteomes" id="UP000188929">
    <property type="component" value="Unassembled WGS sequence"/>
</dbReference>
<evidence type="ECO:0000256" key="2">
    <source>
        <dbReference type="ARBA" id="ARBA00023002"/>
    </source>
</evidence>
<dbReference type="InterPro" id="IPR036291">
    <property type="entry name" value="NAD(P)-bd_dom_sf"/>
</dbReference>
<feature type="active site" evidence="4">
    <location>
        <position position="188"/>
    </location>
</feature>
<evidence type="ECO:0000313" key="8">
    <source>
        <dbReference type="EMBL" id="ONH32270.1"/>
    </source>
</evidence>
<evidence type="ECO:0000313" key="9">
    <source>
        <dbReference type="Proteomes" id="UP000188929"/>
    </source>
</evidence>
<accession>A0A1V2IH06</accession>
<sequence>MSRVGRGSWRQSRSDGRPNVRVAFLGMGKMGRLMAARALTGGHELTVWNRTPGRASELVTAGAREAGSVADAVADADVAVLMLFGPESAGEVMESVHVAAPAGLLVINATTVGPESARELGRAAAAAGLRYVDAPVLGTLGPAREGKLKILVGASEADLAAARPTLELFGDPERIVRVGEVGAGSALKLVVNLSLAEAMAAIAETVALGVDLGLDREVVLDELAGGFLGGVLGYKRSMIDSGDFTPPAFTVEALAKDVRLAARATPRHLGLAQAVLGLTAEAARRGQGEEDFSAIADLAPLPPAAEPGTADPSRRPYSAPRGSAAQT</sequence>
<dbReference type="InterPro" id="IPR008927">
    <property type="entry name" value="6-PGluconate_DH-like_C_sf"/>
</dbReference>
<dbReference type="Gene3D" id="1.10.1040.10">
    <property type="entry name" value="N-(1-d-carboxylethyl)-l-norvaline Dehydrogenase, domain 2"/>
    <property type="match status" value="1"/>
</dbReference>
<dbReference type="SUPFAM" id="SSF48179">
    <property type="entry name" value="6-phosphogluconate dehydrogenase C-terminal domain-like"/>
    <property type="match status" value="1"/>
</dbReference>
<comment type="caution">
    <text evidence="8">The sequence shown here is derived from an EMBL/GenBank/DDBJ whole genome shotgun (WGS) entry which is preliminary data.</text>
</comment>
<feature type="region of interest" description="Disordered" evidence="5">
    <location>
        <begin position="293"/>
        <end position="327"/>
    </location>
</feature>
<evidence type="ECO:0000256" key="4">
    <source>
        <dbReference type="PIRSR" id="PIRSR000103-1"/>
    </source>
</evidence>
<evidence type="ECO:0000256" key="5">
    <source>
        <dbReference type="SAM" id="MobiDB-lite"/>
    </source>
</evidence>
<dbReference type="Gene3D" id="3.40.50.720">
    <property type="entry name" value="NAD(P)-binding Rossmann-like Domain"/>
    <property type="match status" value="1"/>
</dbReference>
<dbReference type="STRING" id="1834516.BL253_05995"/>
<reference evidence="9" key="1">
    <citation type="submission" date="2016-10" db="EMBL/GenBank/DDBJ databases">
        <title>Frankia sp. NRRL B-16386 Genome sequencing.</title>
        <authorList>
            <person name="Ghodhbane-Gtari F."/>
            <person name="Swanson E."/>
            <person name="Gueddou A."/>
            <person name="Hezbri K."/>
            <person name="Ktari K."/>
            <person name="Nouioui I."/>
            <person name="Morris K."/>
            <person name="Simpson S."/>
            <person name="Abebe-Akele F."/>
            <person name="Thomas K."/>
            <person name="Gtari M."/>
            <person name="Tisa L.S."/>
        </authorList>
    </citation>
    <scope>NUCLEOTIDE SEQUENCE [LARGE SCALE GENOMIC DNA]</scope>
    <source>
        <strain evidence="9">NRRL B-16386</strain>
    </source>
</reference>
<dbReference type="PANTHER" id="PTHR43580:SF2">
    <property type="entry name" value="CYTOKINE-LIKE NUCLEAR FACTOR N-PAC"/>
    <property type="match status" value="1"/>
</dbReference>
<dbReference type="PIRSF" id="PIRSF000103">
    <property type="entry name" value="HIBADH"/>
    <property type="match status" value="1"/>
</dbReference>
<dbReference type="GO" id="GO:0016491">
    <property type="term" value="F:oxidoreductase activity"/>
    <property type="evidence" value="ECO:0007669"/>
    <property type="project" value="UniProtKB-KW"/>
</dbReference>
<proteinExistence type="inferred from homology"/>
<keyword evidence="9" id="KW-1185">Reference proteome</keyword>
<dbReference type="EMBL" id="MOMC01000012">
    <property type="protein sequence ID" value="ONH32270.1"/>
    <property type="molecule type" value="Genomic_DNA"/>
</dbReference>
<comment type="similarity">
    <text evidence="1">Belongs to the HIBADH-related family.</text>
</comment>
<dbReference type="GO" id="GO:0051287">
    <property type="term" value="F:NAD binding"/>
    <property type="evidence" value="ECO:0007669"/>
    <property type="project" value="InterPro"/>
</dbReference>
<protein>
    <submittedName>
        <fullName evidence="8">NADPH oxidoreductase</fullName>
    </submittedName>
</protein>
<evidence type="ECO:0000256" key="1">
    <source>
        <dbReference type="ARBA" id="ARBA00009080"/>
    </source>
</evidence>
<name>A0A1V2IH06_9ACTN</name>
<dbReference type="InterPro" id="IPR013328">
    <property type="entry name" value="6PGD_dom2"/>
</dbReference>
<dbReference type="InterPro" id="IPR006115">
    <property type="entry name" value="6PGDH_NADP-bd"/>
</dbReference>
<evidence type="ECO:0000259" key="6">
    <source>
        <dbReference type="Pfam" id="PF03446"/>
    </source>
</evidence>
<feature type="domain" description="3-hydroxyisobutyrate dehydrogenase-like NAD-binding" evidence="7">
    <location>
        <begin position="182"/>
        <end position="297"/>
    </location>
</feature>